<protein>
    <submittedName>
        <fullName evidence="2">Uncharacterized protein</fullName>
    </submittedName>
</protein>
<keyword evidence="3" id="KW-1185">Reference proteome</keyword>
<reference evidence="2 3" key="1">
    <citation type="submission" date="2016-03" db="EMBL/GenBank/DDBJ databases">
        <title>Choanephora cucurbitarum.</title>
        <authorList>
            <person name="Min B."/>
            <person name="Park H."/>
            <person name="Park J.-H."/>
            <person name="Shin H.-D."/>
            <person name="Choi I.-G."/>
        </authorList>
    </citation>
    <scope>NUCLEOTIDE SEQUENCE [LARGE SCALE GENOMIC DNA]</scope>
    <source>
        <strain evidence="2 3">KUS-F28377</strain>
    </source>
</reference>
<gene>
    <name evidence="2" type="ORF">A0J61_06694</name>
</gene>
<evidence type="ECO:0000313" key="3">
    <source>
        <dbReference type="Proteomes" id="UP000093000"/>
    </source>
</evidence>
<dbReference type="OrthoDB" id="2288664at2759"/>
<organism evidence="2 3">
    <name type="scientific">Choanephora cucurbitarum</name>
    <dbReference type="NCBI Taxonomy" id="101091"/>
    <lineage>
        <taxon>Eukaryota</taxon>
        <taxon>Fungi</taxon>
        <taxon>Fungi incertae sedis</taxon>
        <taxon>Mucoromycota</taxon>
        <taxon>Mucoromycotina</taxon>
        <taxon>Mucoromycetes</taxon>
        <taxon>Mucorales</taxon>
        <taxon>Mucorineae</taxon>
        <taxon>Choanephoraceae</taxon>
        <taxon>Choanephoroideae</taxon>
        <taxon>Choanephora</taxon>
    </lineage>
</organism>
<comment type="caution">
    <text evidence="2">The sequence shown here is derived from an EMBL/GenBank/DDBJ whole genome shotgun (WGS) entry which is preliminary data.</text>
</comment>
<proteinExistence type="predicted"/>
<feature type="coiled-coil region" evidence="1">
    <location>
        <begin position="226"/>
        <end position="289"/>
    </location>
</feature>
<accession>A0A1C7N8I2</accession>
<keyword evidence="1" id="KW-0175">Coiled coil</keyword>
<evidence type="ECO:0000256" key="1">
    <source>
        <dbReference type="SAM" id="Coils"/>
    </source>
</evidence>
<name>A0A1C7N8I2_9FUNG</name>
<sequence>MQQNKHQIQELQAIQQHKIDQLQQERLILLKEIKSKDKQIQDIKSIHQQQLSDLEGQLQANKLHFESKQASLEDKYNALLEIQQEKYNRRLSQSYDHTGLGNNDFSALIQKRTSGSPIRSLLSSDKLQQRAIHELSNRITDMSTSHASQIESLKREHQKELEELKRQDEGQNLYLQMIEGLKQKLHDTNEMHHTKTKELNEKQNQNQERLKELFMAENAQLTMHYQARVENLATEYQQNISELVDRLENEKDVVTIEYKSNLDQVHKELEEKTRQLTEMHSNFAKVKRETHLLSNSLAKIQKEQTRAKQIAKELLSFSNHSIENVSQQSLLDMLNSVLSALAKRETLQGYDYREHMAIASEMYYDTDLYC</sequence>
<dbReference type="Proteomes" id="UP000093000">
    <property type="component" value="Unassembled WGS sequence"/>
</dbReference>
<evidence type="ECO:0000313" key="2">
    <source>
        <dbReference type="EMBL" id="OBZ85258.1"/>
    </source>
</evidence>
<dbReference type="AlphaFoldDB" id="A0A1C7N8I2"/>
<dbReference type="InParanoid" id="A0A1C7N8I2"/>
<dbReference type="EMBL" id="LUGH01000417">
    <property type="protein sequence ID" value="OBZ85258.1"/>
    <property type="molecule type" value="Genomic_DNA"/>
</dbReference>